<reference evidence="5" key="3">
    <citation type="submission" date="2021-02" db="UniProtKB">
        <authorList>
            <consortium name="EnsemblMetazoa"/>
        </authorList>
    </citation>
    <scope>IDENTIFICATION</scope>
    <source>
        <strain evidence="5">USDA</strain>
    </source>
</reference>
<dbReference type="SUPFAM" id="SSF81901">
    <property type="entry name" value="HCP-like"/>
    <property type="match status" value="3"/>
</dbReference>
<evidence type="ECO:0008006" key="7">
    <source>
        <dbReference type="Google" id="ProtNLM"/>
    </source>
</evidence>
<evidence type="ECO:0000256" key="3">
    <source>
        <dbReference type="SAM" id="Phobius"/>
    </source>
</evidence>
<dbReference type="Gene3D" id="1.25.40.10">
    <property type="entry name" value="Tetratricopeptide repeat domain"/>
    <property type="match status" value="2"/>
</dbReference>
<keyword evidence="6" id="KW-1185">Reference proteome</keyword>
<dbReference type="HOGENOM" id="CLU_007931_2_0_1"/>
<dbReference type="Proteomes" id="UP000009046">
    <property type="component" value="Unassembled WGS sequence"/>
</dbReference>
<dbReference type="CTD" id="8230963"/>
<dbReference type="AlphaFoldDB" id="E0VV78"/>
<organism>
    <name type="scientific">Pediculus humanus subsp. corporis</name>
    <name type="common">Body louse</name>
    <dbReference type="NCBI Taxonomy" id="121224"/>
    <lineage>
        <taxon>Eukaryota</taxon>
        <taxon>Metazoa</taxon>
        <taxon>Ecdysozoa</taxon>
        <taxon>Arthropoda</taxon>
        <taxon>Hexapoda</taxon>
        <taxon>Insecta</taxon>
        <taxon>Pterygota</taxon>
        <taxon>Neoptera</taxon>
        <taxon>Paraneoptera</taxon>
        <taxon>Psocodea</taxon>
        <taxon>Troctomorpha</taxon>
        <taxon>Phthiraptera</taxon>
        <taxon>Anoplura</taxon>
        <taxon>Pediculidae</taxon>
        <taxon>Pediculus</taxon>
    </lineage>
</organism>
<dbReference type="SMART" id="SM00671">
    <property type="entry name" value="SEL1"/>
    <property type="match status" value="9"/>
</dbReference>
<feature type="transmembrane region" description="Helical" evidence="3">
    <location>
        <begin position="475"/>
        <end position="493"/>
    </location>
</feature>
<sequence>MVDVVEFNTNEGKGNNEPTKLNNVKTISNSKLSVQPPNDNFSNEPETELSHTEKEAQEIYEKAMKMLSATKPKKSEAFSLLSKAASMNHQQSRIAVAWAQLLGTPLPRNTVSAKNTFEELAQQGVPDAHMGMGFLYATGIGLNVSQARALVHYTFGALGGSVWARMALGYRYWSGTTVPANCEKALDFYRKVANKVAGEVSLSGGTAVQRVRLLEEIENPGFNSGILDNDLIEYYQLLAEKGDIQAQLGLGQLHYQGGRGVLQDHHRALHYFLQAADAGNPIAMAFLGKARSDIVKQDNETAYKYFKKAADLGNPVGQSGLGLMYLYGKGIKKDYNKALKYFSQAAEQGWVDGQLQLGNMYFSGLGVRRDYKLANKYFTLASQSGHVLAFYNLAQMHATGTGLIRSCPTAVELYKNVAERGKWGEKLMEAHSLYRDEDYDEAFMIYALLSELGYEVAQSNAAFLLDRDQTLGPNWDIYLITTLVGILGLIIYFRRPQPH</sequence>
<dbReference type="InterPro" id="IPR011990">
    <property type="entry name" value="TPR-like_helical_dom_sf"/>
</dbReference>
<dbReference type="InterPro" id="IPR006597">
    <property type="entry name" value="Sel1-like"/>
</dbReference>
<dbReference type="EMBL" id="AAZO01005581">
    <property type="status" value="NOT_ANNOTATED_CDS"/>
    <property type="molecule type" value="Genomic_DNA"/>
</dbReference>
<keyword evidence="3" id="KW-1133">Transmembrane helix</keyword>
<dbReference type="OMA" id="IAANKYH"/>
<feature type="region of interest" description="Disordered" evidence="2">
    <location>
        <begin position="1"/>
        <end position="52"/>
    </location>
</feature>
<name>E0VV78_PEDHC</name>
<evidence type="ECO:0000313" key="4">
    <source>
        <dbReference type="EMBL" id="EEB17284.1"/>
    </source>
</evidence>
<dbReference type="RefSeq" id="XP_002430022.1">
    <property type="nucleotide sequence ID" value="XM_002429977.1"/>
</dbReference>
<dbReference type="EnsemblMetazoa" id="PHUM459250-RA">
    <property type="protein sequence ID" value="PHUM459250-PA"/>
    <property type="gene ID" value="PHUM459250"/>
</dbReference>
<feature type="compositionally biased region" description="Polar residues" evidence="2">
    <location>
        <begin position="7"/>
        <end position="44"/>
    </location>
</feature>
<dbReference type="FunCoup" id="E0VV78">
    <property type="interactions" value="590"/>
</dbReference>
<dbReference type="GeneID" id="8230963"/>
<dbReference type="EMBL" id="AAZO01005582">
    <property type="status" value="NOT_ANNOTATED_CDS"/>
    <property type="molecule type" value="Genomic_DNA"/>
</dbReference>
<dbReference type="eggNOG" id="KOG1550">
    <property type="taxonomic scope" value="Eukaryota"/>
</dbReference>
<dbReference type="PANTHER" id="PTHR11102:SF147">
    <property type="entry name" value="SEL1L ADAPTOR SUBUNIT OF ERAD E3 UBIQUITIN LIGASE"/>
    <property type="match status" value="1"/>
</dbReference>
<dbReference type="GO" id="GO:0036503">
    <property type="term" value="P:ERAD pathway"/>
    <property type="evidence" value="ECO:0007669"/>
    <property type="project" value="TreeGrafter"/>
</dbReference>
<dbReference type="KEGG" id="phu:Phum_PHUM459250"/>
<evidence type="ECO:0000256" key="1">
    <source>
        <dbReference type="ARBA" id="ARBA00038101"/>
    </source>
</evidence>
<gene>
    <name evidence="5" type="primary">8230963</name>
    <name evidence="4" type="ORF">Phum_PHUM459250</name>
</gene>
<accession>E0VV78</accession>
<dbReference type="EMBL" id="DS235804">
    <property type="protein sequence ID" value="EEB17284.1"/>
    <property type="molecule type" value="Genomic_DNA"/>
</dbReference>
<dbReference type="PANTHER" id="PTHR11102">
    <property type="entry name" value="SEL-1-LIKE PROTEIN"/>
    <property type="match status" value="1"/>
</dbReference>
<keyword evidence="3" id="KW-0472">Membrane</keyword>
<reference evidence="4" key="2">
    <citation type="submission" date="2007-04" db="EMBL/GenBank/DDBJ databases">
        <title>The genome of the human body louse.</title>
        <authorList>
            <consortium name="The Human Body Louse Genome Consortium"/>
            <person name="Kirkness E."/>
            <person name="Walenz B."/>
            <person name="Hass B."/>
            <person name="Bruggner R."/>
            <person name="Strausberg R."/>
        </authorList>
    </citation>
    <scope>NUCLEOTIDE SEQUENCE</scope>
    <source>
        <strain evidence="4">USDA</strain>
    </source>
</reference>
<dbReference type="InterPro" id="IPR050767">
    <property type="entry name" value="Sel1_AlgK"/>
</dbReference>
<dbReference type="Pfam" id="PF08238">
    <property type="entry name" value="Sel1"/>
    <property type="match status" value="8"/>
</dbReference>
<evidence type="ECO:0000313" key="6">
    <source>
        <dbReference type="Proteomes" id="UP000009046"/>
    </source>
</evidence>
<dbReference type="VEuPathDB" id="VectorBase:PHUM459250"/>
<keyword evidence="3" id="KW-0812">Transmembrane</keyword>
<reference evidence="4" key="1">
    <citation type="submission" date="2007-04" db="EMBL/GenBank/DDBJ databases">
        <title>Annotation of Pediculus humanus corporis strain USDA.</title>
        <authorList>
            <person name="Kirkness E."/>
            <person name="Hannick L."/>
            <person name="Hass B."/>
            <person name="Bruggner R."/>
            <person name="Lawson D."/>
            <person name="Bidwell S."/>
            <person name="Joardar V."/>
            <person name="Caler E."/>
            <person name="Walenz B."/>
            <person name="Inman J."/>
            <person name="Schobel S."/>
            <person name="Galinsky K."/>
            <person name="Amedeo P."/>
            <person name="Strausberg R."/>
        </authorList>
    </citation>
    <scope>NUCLEOTIDE SEQUENCE</scope>
    <source>
        <strain evidence="4">USDA</strain>
    </source>
</reference>
<protein>
    <recommendedName>
        <fullName evidence="7">Protein sel-1</fullName>
    </recommendedName>
</protein>
<evidence type="ECO:0000256" key="2">
    <source>
        <dbReference type="SAM" id="MobiDB-lite"/>
    </source>
</evidence>
<dbReference type="InParanoid" id="E0VV78"/>
<dbReference type="GO" id="GO:0005789">
    <property type="term" value="C:endoplasmic reticulum membrane"/>
    <property type="evidence" value="ECO:0007669"/>
    <property type="project" value="TreeGrafter"/>
</dbReference>
<evidence type="ECO:0000313" key="5">
    <source>
        <dbReference type="EnsemblMetazoa" id="PHUM459250-PA"/>
    </source>
</evidence>
<dbReference type="STRING" id="121224.E0VV78"/>
<proteinExistence type="inferred from homology"/>
<dbReference type="OrthoDB" id="27934at2759"/>
<comment type="similarity">
    <text evidence="1">Belongs to the sel-1 family.</text>
</comment>